<dbReference type="SUPFAM" id="SSF116734">
    <property type="entry name" value="DNA methylase specificity domain"/>
    <property type="match status" value="2"/>
</dbReference>
<dbReference type="Proteomes" id="UP000756860">
    <property type="component" value="Unassembled WGS sequence"/>
</dbReference>
<dbReference type="EMBL" id="JAHCVK010000001">
    <property type="protein sequence ID" value="MBT0652617.1"/>
    <property type="molecule type" value="Genomic_DNA"/>
</dbReference>
<dbReference type="InterPro" id="IPR000055">
    <property type="entry name" value="Restrct_endonuc_typeI_TRD"/>
</dbReference>
<dbReference type="RefSeq" id="WP_214174549.1">
    <property type="nucleotide sequence ID" value="NZ_JAHCVK010000001.1"/>
</dbReference>
<protein>
    <submittedName>
        <fullName evidence="5">Restriction endonuclease subunit S</fullName>
        <ecNumber evidence="5">3.1.21.-</ecNumber>
    </submittedName>
</protein>
<keyword evidence="5" id="KW-0540">Nuclease</keyword>
<dbReference type="Gene3D" id="3.90.220.20">
    <property type="entry name" value="DNA methylase specificity domains"/>
    <property type="match status" value="2"/>
</dbReference>
<gene>
    <name evidence="5" type="ORF">KI810_06085</name>
</gene>
<dbReference type="InterPro" id="IPR052021">
    <property type="entry name" value="Type-I_RS_S_subunit"/>
</dbReference>
<comment type="similarity">
    <text evidence="1">Belongs to the type-I restriction system S methylase family.</text>
</comment>
<dbReference type="PANTHER" id="PTHR30408:SF12">
    <property type="entry name" value="TYPE I RESTRICTION ENZYME MJAVIII SPECIFICITY SUBUNIT"/>
    <property type="match status" value="1"/>
</dbReference>
<evidence type="ECO:0000256" key="3">
    <source>
        <dbReference type="ARBA" id="ARBA00023125"/>
    </source>
</evidence>
<keyword evidence="5" id="KW-0378">Hydrolase</keyword>
<keyword evidence="2" id="KW-0680">Restriction system</keyword>
<proteinExistence type="inferred from homology"/>
<dbReference type="InterPro" id="IPR044946">
    <property type="entry name" value="Restrct_endonuc_typeI_TRD_sf"/>
</dbReference>
<dbReference type="GO" id="GO:0016787">
    <property type="term" value="F:hydrolase activity"/>
    <property type="evidence" value="ECO:0007669"/>
    <property type="project" value="UniProtKB-KW"/>
</dbReference>
<comment type="caution">
    <text evidence="5">The sequence shown here is derived from an EMBL/GenBank/DDBJ whole genome shotgun (WGS) entry which is preliminary data.</text>
</comment>
<organism evidence="5 6">
    <name type="scientific">Geomobilimonas luticola</name>
    <dbReference type="NCBI Taxonomy" id="1114878"/>
    <lineage>
        <taxon>Bacteria</taxon>
        <taxon>Pseudomonadati</taxon>
        <taxon>Thermodesulfobacteriota</taxon>
        <taxon>Desulfuromonadia</taxon>
        <taxon>Geobacterales</taxon>
        <taxon>Geobacteraceae</taxon>
        <taxon>Geomobilimonas</taxon>
    </lineage>
</organism>
<evidence type="ECO:0000256" key="2">
    <source>
        <dbReference type="ARBA" id="ARBA00022747"/>
    </source>
</evidence>
<keyword evidence="6" id="KW-1185">Reference proteome</keyword>
<dbReference type="Pfam" id="PF01420">
    <property type="entry name" value="Methylase_S"/>
    <property type="match status" value="1"/>
</dbReference>
<evidence type="ECO:0000313" key="6">
    <source>
        <dbReference type="Proteomes" id="UP000756860"/>
    </source>
</evidence>
<dbReference type="EC" id="3.1.21.-" evidence="5"/>
<dbReference type="NCBIfam" id="NF047740">
    <property type="entry name" value="antiphage_MADS5"/>
    <property type="match status" value="1"/>
</dbReference>
<dbReference type="GO" id="GO:0004519">
    <property type="term" value="F:endonuclease activity"/>
    <property type="evidence" value="ECO:0007669"/>
    <property type="project" value="UniProtKB-KW"/>
</dbReference>
<reference evidence="5 6" key="1">
    <citation type="submission" date="2021-05" db="EMBL/GenBank/DDBJ databases">
        <title>The draft genome of Geobacter luticola JCM 17780.</title>
        <authorList>
            <person name="Xu Z."/>
            <person name="Masuda Y."/>
            <person name="Itoh H."/>
            <person name="Senoo K."/>
        </authorList>
    </citation>
    <scope>NUCLEOTIDE SEQUENCE [LARGE SCALE GENOMIC DNA]</scope>
    <source>
        <strain evidence="5 6">JCM 17780</strain>
    </source>
</reference>
<accession>A0ABS5SF17</accession>
<evidence type="ECO:0000259" key="4">
    <source>
        <dbReference type="Pfam" id="PF01420"/>
    </source>
</evidence>
<sequence>MKVKTISSALIVLEGRRLDCGPYMSGAIEARHHLEKLTAPKDRLSELTEGGISGIINAGRIARIWVDSPEYGYPFLSSTDILYSDLSYLSFIAKSATNKNKNLLIKEGWTLISRSGTIGRMAYARGEMDGMACTEDVLRVIPDRKKVLPGYIFAYLKTKFGLPLVTSGTYGSIITHLEPSHIANLPVPRLSEIEKQAHDLVQQAADELTESSRLMRDATALLFQTAGLSESENESYLSDNRRNGWAEKSSNAFTIRALNYDPRAKELWNYVSSINHDKLGDIVKRDNFEGYIVFSRIDCEPEHGSLLIGQREAFFLRPGGRWISRKSIEGLGLIVPPKTTVIPCQGTFGESEVYCRAVYVTERCSQYAYSGHFYRCIPNGSIDPGYLYAFLRSRFAFRMMRSISIGSKQQYQHPKLMAAFPIPRIDKKIEKKIGEMVDLAGVLQDHALSLEDAAISLVERTIEEGGR</sequence>
<dbReference type="PANTHER" id="PTHR30408">
    <property type="entry name" value="TYPE-1 RESTRICTION ENZYME ECOKI SPECIFICITY PROTEIN"/>
    <property type="match status" value="1"/>
</dbReference>
<dbReference type="CDD" id="cd17256">
    <property type="entry name" value="RMtype1_S_EcoJA65PI-TRD1-CR1_like"/>
    <property type="match status" value="1"/>
</dbReference>
<keyword evidence="5" id="KW-0255">Endonuclease</keyword>
<keyword evidence="3" id="KW-0238">DNA-binding</keyword>
<feature type="domain" description="Type I restriction modification DNA specificity" evidence="4">
    <location>
        <begin position="68"/>
        <end position="190"/>
    </location>
</feature>
<name>A0ABS5SF17_9BACT</name>
<evidence type="ECO:0000313" key="5">
    <source>
        <dbReference type="EMBL" id="MBT0652617.1"/>
    </source>
</evidence>
<evidence type="ECO:0000256" key="1">
    <source>
        <dbReference type="ARBA" id="ARBA00010923"/>
    </source>
</evidence>